<keyword evidence="2" id="KW-0695">RNA-directed DNA polymerase</keyword>
<dbReference type="OrthoDB" id="1001379at2759"/>
<dbReference type="InterPro" id="IPR043502">
    <property type="entry name" value="DNA/RNA_pol_sf"/>
</dbReference>
<protein>
    <submittedName>
        <fullName evidence="2">RNA-directed DNA polymerase-like protein</fullName>
    </submittedName>
</protein>
<dbReference type="SUPFAM" id="SSF56672">
    <property type="entry name" value="DNA/RNA polymerases"/>
    <property type="match status" value="1"/>
</dbReference>
<organism evidence="2 3">
    <name type="scientific">Gossypium australe</name>
    <dbReference type="NCBI Taxonomy" id="47621"/>
    <lineage>
        <taxon>Eukaryota</taxon>
        <taxon>Viridiplantae</taxon>
        <taxon>Streptophyta</taxon>
        <taxon>Embryophyta</taxon>
        <taxon>Tracheophyta</taxon>
        <taxon>Spermatophyta</taxon>
        <taxon>Magnoliopsida</taxon>
        <taxon>eudicotyledons</taxon>
        <taxon>Gunneridae</taxon>
        <taxon>Pentapetalae</taxon>
        <taxon>rosids</taxon>
        <taxon>malvids</taxon>
        <taxon>Malvales</taxon>
        <taxon>Malvaceae</taxon>
        <taxon>Malvoideae</taxon>
        <taxon>Gossypium</taxon>
    </lineage>
</organism>
<name>A0A5B6WQA5_9ROSI</name>
<dbReference type="Gene3D" id="3.10.10.10">
    <property type="entry name" value="HIV Type 1 Reverse Transcriptase, subunit A, domain 1"/>
    <property type="match status" value="1"/>
</dbReference>
<feature type="domain" description="Reverse transcriptase" evidence="1">
    <location>
        <begin position="212"/>
        <end position="330"/>
    </location>
</feature>
<gene>
    <name evidence="2" type="ORF">EPI10_005752</name>
</gene>
<keyword evidence="2" id="KW-0808">Transferase</keyword>
<keyword evidence="3" id="KW-1185">Reference proteome</keyword>
<dbReference type="PANTHER" id="PTHR33067">
    <property type="entry name" value="RNA-DIRECTED DNA POLYMERASE-RELATED"/>
    <property type="match status" value="1"/>
</dbReference>
<dbReference type="CDD" id="cd00303">
    <property type="entry name" value="retropepsin_like"/>
    <property type="match status" value="1"/>
</dbReference>
<evidence type="ECO:0000259" key="1">
    <source>
        <dbReference type="Pfam" id="PF00078"/>
    </source>
</evidence>
<dbReference type="PANTHER" id="PTHR33067:SF39">
    <property type="entry name" value="TRANSCRIPTION FACTOR INTERACTOR AND REGULATOR CCHC(ZN) FAMILY"/>
    <property type="match status" value="1"/>
</dbReference>
<dbReference type="Gene3D" id="2.40.70.10">
    <property type="entry name" value="Acid Proteases"/>
    <property type="match status" value="1"/>
</dbReference>
<dbReference type="Gene3D" id="3.30.70.270">
    <property type="match status" value="1"/>
</dbReference>
<proteinExistence type="predicted"/>
<keyword evidence="2" id="KW-0548">Nucleotidyltransferase</keyword>
<dbReference type="InterPro" id="IPR043128">
    <property type="entry name" value="Rev_trsase/Diguanyl_cyclase"/>
</dbReference>
<dbReference type="Pfam" id="PF00078">
    <property type="entry name" value="RVT_1"/>
    <property type="match status" value="1"/>
</dbReference>
<evidence type="ECO:0000313" key="3">
    <source>
        <dbReference type="Proteomes" id="UP000325315"/>
    </source>
</evidence>
<sequence length="345" mass="39322">MIPCNTGESYCGKSLCDSGASINLMPKSIFMLLGIGEVRPTIVTLKLANRSLTYPEGKIEDVLVRVDKFIFPTDFIILDFEANKKVPIILGRPFLSMGRTLIDLQKDKLTIRVQDDKVTFNILKVMKFPDSIEECLVIEELETLVSMESNSEEDPLENALGSELFEDEKGNEGLALMEANSSWVCLVQRVPKKGEIMIVENERNELIPMRTITGWRTCIDYRKLNKATRKEHFALPFIDQTLDRLGGNEFYYFLDGYSGYNQIVVASEDQHKTTFTYPYSTFSFSPMPFNFCNAPATFQRCMMAIFIAMVENYVEVFVDDSSVFGNIYDVYFNNLAKALKKIGRD</sequence>
<dbReference type="InterPro" id="IPR000477">
    <property type="entry name" value="RT_dom"/>
</dbReference>
<dbReference type="CDD" id="cd01647">
    <property type="entry name" value="RT_LTR"/>
    <property type="match status" value="1"/>
</dbReference>
<reference evidence="3" key="1">
    <citation type="journal article" date="2019" name="Plant Biotechnol. J.">
        <title>Genome sequencing of the Australian wild diploid species Gossypium australe highlights disease resistance and delayed gland morphogenesis.</title>
        <authorList>
            <person name="Cai Y."/>
            <person name="Cai X."/>
            <person name="Wang Q."/>
            <person name="Wang P."/>
            <person name="Zhang Y."/>
            <person name="Cai C."/>
            <person name="Xu Y."/>
            <person name="Wang K."/>
            <person name="Zhou Z."/>
            <person name="Wang C."/>
            <person name="Geng S."/>
            <person name="Li B."/>
            <person name="Dong Q."/>
            <person name="Hou Y."/>
            <person name="Wang H."/>
            <person name="Ai P."/>
            <person name="Liu Z."/>
            <person name="Yi F."/>
            <person name="Sun M."/>
            <person name="An G."/>
            <person name="Cheng J."/>
            <person name="Zhang Y."/>
            <person name="Shi Q."/>
            <person name="Xie Y."/>
            <person name="Shi X."/>
            <person name="Chang Y."/>
            <person name="Huang F."/>
            <person name="Chen Y."/>
            <person name="Hong S."/>
            <person name="Mi L."/>
            <person name="Sun Q."/>
            <person name="Zhang L."/>
            <person name="Zhou B."/>
            <person name="Peng R."/>
            <person name="Zhang X."/>
            <person name="Liu F."/>
        </authorList>
    </citation>
    <scope>NUCLEOTIDE SEQUENCE [LARGE SCALE GENOMIC DNA]</scope>
    <source>
        <strain evidence="3">cv. PA1801</strain>
    </source>
</reference>
<dbReference type="Proteomes" id="UP000325315">
    <property type="component" value="Unassembled WGS sequence"/>
</dbReference>
<accession>A0A5B6WQA5</accession>
<evidence type="ECO:0000313" key="2">
    <source>
        <dbReference type="EMBL" id="KAA3483593.1"/>
    </source>
</evidence>
<dbReference type="GO" id="GO:0003964">
    <property type="term" value="F:RNA-directed DNA polymerase activity"/>
    <property type="evidence" value="ECO:0007669"/>
    <property type="project" value="UniProtKB-KW"/>
</dbReference>
<dbReference type="EMBL" id="SMMG02000002">
    <property type="protein sequence ID" value="KAA3483593.1"/>
    <property type="molecule type" value="Genomic_DNA"/>
</dbReference>
<comment type="caution">
    <text evidence="2">The sequence shown here is derived from an EMBL/GenBank/DDBJ whole genome shotgun (WGS) entry which is preliminary data.</text>
</comment>
<dbReference type="InterPro" id="IPR021109">
    <property type="entry name" value="Peptidase_aspartic_dom_sf"/>
</dbReference>
<dbReference type="AlphaFoldDB" id="A0A5B6WQA5"/>